<organism evidence="2 3">
    <name type="scientific">Cesiribacter andamanensis AMV16</name>
    <dbReference type="NCBI Taxonomy" id="1279009"/>
    <lineage>
        <taxon>Bacteria</taxon>
        <taxon>Pseudomonadati</taxon>
        <taxon>Bacteroidota</taxon>
        <taxon>Cytophagia</taxon>
        <taxon>Cytophagales</taxon>
        <taxon>Cesiribacteraceae</taxon>
        <taxon>Cesiribacter</taxon>
    </lineage>
</organism>
<dbReference type="Proteomes" id="UP000011910">
    <property type="component" value="Unassembled WGS sequence"/>
</dbReference>
<feature type="coiled-coil region" evidence="1">
    <location>
        <begin position="10"/>
        <end position="41"/>
    </location>
</feature>
<accession>M7N5Q9</accession>
<comment type="caution">
    <text evidence="2">The sequence shown here is derived from an EMBL/GenBank/DDBJ whole genome shotgun (WGS) entry which is preliminary data.</text>
</comment>
<gene>
    <name evidence="2" type="ORF">ADICEAN_02221</name>
</gene>
<dbReference type="Pfam" id="PF13030">
    <property type="entry name" value="DUF3891"/>
    <property type="match status" value="1"/>
</dbReference>
<evidence type="ECO:0000313" key="2">
    <source>
        <dbReference type="EMBL" id="EMR02622.1"/>
    </source>
</evidence>
<dbReference type="AlphaFoldDB" id="M7N5Q9"/>
<protein>
    <submittedName>
        <fullName evidence="2">Uncharacterized protein</fullName>
    </submittedName>
</protein>
<keyword evidence="1" id="KW-0175">Coiled coil</keyword>
<sequence length="143" mass="17446">MHISYLYESLRGSQKQIDQLLDEQKRQQQQWRRSLKLSKEKAEAAYRLLHWCDRCSLILCRRQLPEDERRLEVFQGPDRTVYHLWQRQKDQSIGVEPWPFLEKEFEVWVEARTLSQLEFKDDGALARALAEAKVEERRWLFRK</sequence>
<proteinExistence type="predicted"/>
<evidence type="ECO:0000256" key="1">
    <source>
        <dbReference type="SAM" id="Coils"/>
    </source>
</evidence>
<name>M7N5Q9_9BACT</name>
<dbReference type="InterPro" id="IPR024992">
    <property type="entry name" value="DUF3891"/>
</dbReference>
<dbReference type="EMBL" id="AODQ01000051">
    <property type="protein sequence ID" value="EMR02622.1"/>
    <property type="molecule type" value="Genomic_DNA"/>
</dbReference>
<dbReference type="eggNOG" id="ENOG502Z7TC">
    <property type="taxonomic scope" value="Bacteria"/>
</dbReference>
<evidence type="ECO:0000313" key="3">
    <source>
        <dbReference type="Proteomes" id="UP000011910"/>
    </source>
</evidence>
<dbReference type="PATRIC" id="fig|1279009.4.peg.2254"/>
<keyword evidence="3" id="KW-1185">Reference proteome</keyword>
<dbReference type="STRING" id="1279009.ADICEAN_02221"/>
<reference evidence="2 3" key="1">
    <citation type="journal article" date="2013" name="Genome Announc.">
        <title>Draft Genome Sequence of Cesiribacter andamanensis Strain AMV16T, Isolated from a Soil Sample from a Mud Volcano in the Andaman Islands, India.</title>
        <authorList>
            <person name="Shivaji S."/>
            <person name="Ara S."/>
            <person name="Begum Z."/>
            <person name="Srinivas T.N."/>
            <person name="Singh A."/>
            <person name="Kumar Pinnaka A."/>
        </authorList>
    </citation>
    <scope>NUCLEOTIDE SEQUENCE [LARGE SCALE GENOMIC DNA]</scope>
    <source>
        <strain evidence="2 3">AMV16</strain>
    </source>
</reference>